<dbReference type="PANTHER" id="PTHR39082">
    <property type="entry name" value="PHOSPHOLIPASE C-BETA-2-RELATED"/>
    <property type="match status" value="1"/>
</dbReference>
<dbReference type="Proteomes" id="UP000198324">
    <property type="component" value="Unassembled WGS sequence"/>
</dbReference>
<dbReference type="InterPro" id="IPR056003">
    <property type="entry name" value="CT398_CC_hairpin"/>
</dbReference>
<protein>
    <submittedName>
        <fullName evidence="4">Uncharacterized protein</fullName>
    </submittedName>
</protein>
<accession>A0A239BX94</accession>
<evidence type="ECO:0000259" key="2">
    <source>
        <dbReference type="Pfam" id="PF02591"/>
    </source>
</evidence>
<name>A0A239BX94_9BACT</name>
<dbReference type="RefSeq" id="WP_089275048.1">
    <property type="nucleotide sequence ID" value="NZ_FZOC01000006.1"/>
</dbReference>
<dbReference type="Pfam" id="PF24481">
    <property type="entry name" value="CT398_CC"/>
    <property type="match status" value="1"/>
</dbReference>
<dbReference type="Gene3D" id="1.10.287.1490">
    <property type="match status" value="1"/>
</dbReference>
<evidence type="ECO:0000259" key="3">
    <source>
        <dbReference type="Pfam" id="PF24481"/>
    </source>
</evidence>
<dbReference type="InterPro" id="IPR003743">
    <property type="entry name" value="Zf-RING_7"/>
</dbReference>
<sequence>MYQKQIEQLVVLQTVDDEIMILEAEVREAPLELTGLETKVAQLRERQAQIQERLDILKGQQKRLDGEIEDDGHKIKKSKNKLMAVGNSKEYHAMMREMDSMEKLNRLREEERIAVMEELERQNAAMQELVTEVEGLMEGYDAKKATLDERIGKAQSRLDALAKRRAKAGKVVPPPILGRYEFIRSRIEHPVIVPVSDGVCGGCHIKIPPQSYNELQKGKQILGCPNCQRIIFWVEHAPHINDEK</sequence>
<reference evidence="4 5" key="1">
    <citation type="submission" date="2017-06" db="EMBL/GenBank/DDBJ databases">
        <authorList>
            <person name="Kim H.J."/>
            <person name="Triplett B.A."/>
        </authorList>
    </citation>
    <scope>NUCLEOTIDE SEQUENCE [LARGE SCALE GENOMIC DNA]</scope>
    <source>
        <strain evidence="4 5">DSM 13116</strain>
    </source>
</reference>
<dbReference type="Pfam" id="PF02591">
    <property type="entry name" value="Zn_ribbon_9"/>
    <property type="match status" value="1"/>
</dbReference>
<dbReference type="EMBL" id="FZOC01000006">
    <property type="protein sequence ID" value="SNS12510.1"/>
    <property type="molecule type" value="Genomic_DNA"/>
</dbReference>
<evidence type="ECO:0000256" key="1">
    <source>
        <dbReference type="SAM" id="Coils"/>
    </source>
</evidence>
<dbReference type="AlphaFoldDB" id="A0A239BX94"/>
<keyword evidence="5" id="KW-1185">Reference proteome</keyword>
<gene>
    <name evidence="4" type="ORF">SAMN04488503_2854</name>
</gene>
<dbReference type="OrthoDB" id="9795058at2"/>
<feature type="coiled-coil region" evidence="1">
    <location>
        <begin position="33"/>
        <end position="60"/>
    </location>
</feature>
<feature type="domain" description="C4-type zinc ribbon" evidence="2">
    <location>
        <begin position="199"/>
        <end position="231"/>
    </location>
</feature>
<evidence type="ECO:0000313" key="4">
    <source>
        <dbReference type="EMBL" id="SNS12510.1"/>
    </source>
</evidence>
<proteinExistence type="predicted"/>
<keyword evidence="1" id="KW-0175">Coiled coil</keyword>
<organism evidence="4 5">
    <name type="scientific">Humidesulfovibrio mexicanus</name>
    <dbReference type="NCBI Taxonomy" id="147047"/>
    <lineage>
        <taxon>Bacteria</taxon>
        <taxon>Pseudomonadati</taxon>
        <taxon>Thermodesulfobacteriota</taxon>
        <taxon>Desulfovibrionia</taxon>
        <taxon>Desulfovibrionales</taxon>
        <taxon>Desulfovibrionaceae</taxon>
        <taxon>Humidesulfovibrio</taxon>
    </lineage>
</organism>
<feature type="domain" description="CT398-like coiled coil hairpin" evidence="3">
    <location>
        <begin position="12"/>
        <end position="186"/>
    </location>
</feature>
<evidence type="ECO:0000313" key="5">
    <source>
        <dbReference type="Proteomes" id="UP000198324"/>
    </source>
</evidence>
<dbReference type="PANTHER" id="PTHR39082:SF1">
    <property type="entry name" value="SCAVENGER RECEPTOR CLASS A MEMBER 3"/>
    <property type="match status" value="1"/>
</dbReference>
<feature type="coiled-coil region" evidence="1">
    <location>
        <begin position="101"/>
        <end position="164"/>
    </location>
</feature>
<dbReference type="InterPro" id="IPR052376">
    <property type="entry name" value="Oxidative_Scav/Glycosyltrans"/>
</dbReference>